<reference evidence="2" key="3">
    <citation type="submission" date="2022-06" db="UniProtKB">
        <authorList>
            <consortium name="EnsemblPlants"/>
        </authorList>
    </citation>
    <scope>IDENTIFICATION</scope>
</reference>
<reference evidence="2" key="2">
    <citation type="submission" date="2018-03" db="EMBL/GenBank/DDBJ databases">
        <title>The Triticum urartu genome reveals the dynamic nature of wheat genome evolution.</title>
        <authorList>
            <person name="Ling H."/>
            <person name="Ma B."/>
            <person name="Shi X."/>
            <person name="Liu H."/>
            <person name="Dong L."/>
            <person name="Sun H."/>
            <person name="Cao Y."/>
            <person name="Gao Q."/>
            <person name="Zheng S."/>
            <person name="Li Y."/>
            <person name="Yu Y."/>
            <person name="Du H."/>
            <person name="Qi M."/>
            <person name="Li Y."/>
            <person name="Yu H."/>
            <person name="Cui Y."/>
            <person name="Wang N."/>
            <person name="Chen C."/>
            <person name="Wu H."/>
            <person name="Zhao Y."/>
            <person name="Zhang J."/>
            <person name="Li Y."/>
            <person name="Zhou W."/>
            <person name="Zhang B."/>
            <person name="Hu W."/>
            <person name="Eijk M."/>
            <person name="Tang J."/>
            <person name="Witsenboer H."/>
            <person name="Zhao S."/>
            <person name="Li Z."/>
            <person name="Zhang A."/>
            <person name="Wang D."/>
            <person name="Liang C."/>
        </authorList>
    </citation>
    <scope>NUCLEOTIDE SEQUENCE [LARGE SCALE GENOMIC DNA]</scope>
    <source>
        <strain evidence="2">cv. G1812</strain>
    </source>
</reference>
<proteinExistence type="predicted"/>
<evidence type="ECO:0000259" key="1">
    <source>
        <dbReference type="Pfam" id="PF13952"/>
    </source>
</evidence>
<protein>
    <recommendedName>
        <fullName evidence="1">DUF4216 domain-containing protein</fullName>
    </recommendedName>
</protein>
<reference evidence="3" key="1">
    <citation type="journal article" date="2013" name="Nature">
        <title>Draft genome of the wheat A-genome progenitor Triticum urartu.</title>
        <authorList>
            <person name="Ling H.Q."/>
            <person name="Zhao S."/>
            <person name="Liu D."/>
            <person name="Wang J."/>
            <person name="Sun H."/>
            <person name="Zhang C."/>
            <person name="Fan H."/>
            <person name="Li D."/>
            <person name="Dong L."/>
            <person name="Tao Y."/>
            <person name="Gao C."/>
            <person name="Wu H."/>
            <person name="Li Y."/>
            <person name="Cui Y."/>
            <person name="Guo X."/>
            <person name="Zheng S."/>
            <person name="Wang B."/>
            <person name="Yu K."/>
            <person name="Liang Q."/>
            <person name="Yang W."/>
            <person name="Lou X."/>
            <person name="Chen J."/>
            <person name="Feng M."/>
            <person name="Jian J."/>
            <person name="Zhang X."/>
            <person name="Luo G."/>
            <person name="Jiang Y."/>
            <person name="Liu J."/>
            <person name="Wang Z."/>
            <person name="Sha Y."/>
            <person name="Zhang B."/>
            <person name="Wu H."/>
            <person name="Tang D."/>
            <person name="Shen Q."/>
            <person name="Xue P."/>
            <person name="Zou S."/>
            <person name="Wang X."/>
            <person name="Liu X."/>
            <person name="Wang F."/>
            <person name="Yang Y."/>
            <person name="An X."/>
            <person name="Dong Z."/>
            <person name="Zhang K."/>
            <person name="Zhang X."/>
            <person name="Luo M.C."/>
            <person name="Dvorak J."/>
            <person name="Tong Y."/>
            <person name="Wang J."/>
            <person name="Yang H."/>
            <person name="Li Z."/>
            <person name="Wang D."/>
            <person name="Zhang A."/>
            <person name="Wang J."/>
        </authorList>
    </citation>
    <scope>NUCLEOTIDE SEQUENCE</scope>
    <source>
        <strain evidence="3">cv. G1812</strain>
    </source>
</reference>
<dbReference type="InterPro" id="IPR025312">
    <property type="entry name" value="DUF4216"/>
</dbReference>
<dbReference type="PANTHER" id="PTHR48258:SF3">
    <property type="entry name" value="FK506-BINDING PROTEIN 4-LIKE ISOFORM X1"/>
    <property type="match status" value="1"/>
</dbReference>
<evidence type="ECO:0000313" key="2">
    <source>
        <dbReference type="EnsemblPlants" id="TuG1812G0100000275.01.T01.cds242777"/>
    </source>
</evidence>
<keyword evidence="3" id="KW-1185">Reference proteome</keyword>
<name>A0A8R7JVF6_TRIUA</name>
<dbReference type="Proteomes" id="UP000015106">
    <property type="component" value="Chromosome 1"/>
</dbReference>
<feature type="domain" description="DUF4216" evidence="1">
    <location>
        <begin position="53"/>
        <end position="129"/>
    </location>
</feature>
<dbReference type="AlphaFoldDB" id="A0A8R7JVF6"/>
<evidence type="ECO:0000313" key="3">
    <source>
        <dbReference type="Proteomes" id="UP000015106"/>
    </source>
</evidence>
<dbReference type="EnsemblPlants" id="TuG1812G0100000275.01.T01">
    <property type="protein sequence ID" value="TuG1812G0100000275.01.T01.cds242777"/>
    <property type="gene ID" value="TuG1812G0100000275.01"/>
</dbReference>
<dbReference type="Pfam" id="PF13952">
    <property type="entry name" value="DUF4216"/>
    <property type="match status" value="1"/>
</dbReference>
<sequence length="144" mass="16063">MTCMKLTGSDFDQRNMNHREGDLSSRNTGVLAFGVDDATNKELEYYGVIMDIIELKFDGDEDFSLVMFDCHWFHPTKGVRQLNRFGLVEVAPASINPANEPFAIASQVSLVYYLPYACTSVASLVDWQVAYKVPPLGSLDTPTD</sequence>
<dbReference type="Gramene" id="TuG1812G0100000275.01.T01">
    <property type="protein sequence ID" value="TuG1812G0100000275.01.T01.cds242777"/>
    <property type="gene ID" value="TuG1812G0100000275.01"/>
</dbReference>
<accession>A0A8R7JVF6</accession>
<dbReference type="PANTHER" id="PTHR48258">
    <property type="entry name" value="DUF4218 DOMAIN-CONTAINING PROTEIN-RELATED"/>
    <property type="match status" value="1"/>
</dbReference>
<organism evidence="2 3">
    <name type="scientific">Triticum urartu</name>
    <name type="common">Red wild einkorn</name>
    <name type="synonym">Crithodium urartu</name>
    <dbReference type="NCBI Taxonomy" id="4572"/>
    <lineage>
        <taxon>Eukaryota</taxon>
        <taxon>Viridiplantae</taxon>
        <taxon>Streptophyta</taxon>
        <taxon>Embryophyta</taxon>
        <taxon>Tracheophyta</taxon>
        <taxon>Spermatophyta</taxon>
        <taxon>Magnoliopsida</taxon>
        <taxon>Liliopsida</taxon>
        <taxon>Poales</taxon>
        <taxon>Poaceae</taxon>
        <taxon>BOP clade</taxon>
        <taxon>Pooideae</taxon>
        <taxon>Triticodae</taxon>
        <taxon>Triticeae</taxon>
        <taxon>Triticinae</taxon>
        <taxon>Triticum</taxon>
    </lineage>
</organism>